<keyword evidence="2" id="KW-1185">Reference proteome</keyword>
<dbReference type="RefSeq" id="WP_168773351.1">
    <property type="nucleotide sequence ID" value="NZ_JAABNR010000002.1"/>
</dbReference>
<evidence type="ECO:0000313" key="1">
    <source>
        <dbReference type="EMBL" id="NBZ86549.1"/>
    </source>
</evidence>
<dbReference type="Gene3D" id="3.40.50.1820">
    <property type="entry name" value="alpha/beta hydrolase"/>
    <property type="match status" value="1"/>
</dbReference>
<proteinExistence type="predicted"/>
<name>A0AAE4YA64_9RHOB</name>
<accession>A0AAE4YA64</accession>
<sequence length="349" mass="38344">MAEVLYDDQTFKVVLHEHPGAQTVVVGFQYRLRPGTEPPPGEFPPPFIPASVAESDIPAHVVSFLVNRNNWYLGPQAEAAAQTIRARFPTERLVTYGSSMGGYAAINLAPLLRADYVLAISAQSTPFPPFADMIGDRRYVIDRPGLSQDHDRIASGISQNLRGLLFFDPSDRLDSPHAARIATLTSLTLIGVPGSGHPSGPLLNKVYPLKTILREVITGEPDLAAIRKVMHALDLAATPTEGDWFRPMLDKVTAPSFDLATVAPGLLSRLARACLEEPEVLGEGTERLERFIGVVLDPRMDWGDEVLRRSATLRMCCTMLMRRGQRARARALAEEHLPPDMAAPFLRKP</sequence>
<reference evidence="1" key="1">
    <citation type="submission" date="2020-01" db="EMBL/GenBank/DDBJ databases">
        <authorList>
            <person name="Chen W.-M."/>
        </authorList>
    </citation>
    <scope>NUCLEOTIDE SEQUENCE</scope>
    <source>
        <strain evidence="1">CYK-10</strain>
    </source>
</reference>
<dbReference type="EMBL" id="JAABNR010000002">
    <property type="protein sequence ID" value="NBZ86549.1"/>
    <property type="molecule type" value="Genomic_DNA"/>
</dbReference>
<organism evidence="1 2">
    <name type="scientific">Stagnihabitans tardus</name>
    <dbReference type="NCBI Taxonomy" id="2699202"/>
    <lineage>
        <taxon>Bacteria</taxon>
        <taxon>Pseudomonadati</taxon>
        <taxon>Pseudomonadota</taxon>
        <taxon>Alphaproteobacteria</taxon>
        <taxon>Rhodobacterales</taxon>
        <taxon>Paracoccaceae</taxon>
        <taxon>Stagnihabitans</taxon>
    </lineage>
</organism>
<dbReference type="Proteomes" id="UP001193501">
    <property type="component" value="Unassembled WGS sequence"/>
</dbReference>
<evidence type="ECO:0008006" key="3">
    <source>
        <dbReference type="Google" id="ProtNLM"/>
    </source>
</evidence>
<dbReference type="InterPro" id="IPR029058">
    <property type="entry name" value="AB_hydrolase_fold"/>
</dbReference>
<evidence type="ECO:0000313" key="2">
    <source>
        <dbReference type="Proteomes" id="UP001193501"/>
    </source>
</evidence>
<dbReference type="AlphaFoldDB" id="A0AAE4YA64"/>
<protein>
    <recommendedName>
        <fullName evidence="3">Alpha/beta hydrolase</fullName>
    </recommendedName>
</protein>
<gene>
    <name evidence="1" type="ORF">GV832_03075</name>
</gene>
<comment type="caution">
    <text evidence="1">The sequence shown here is derived from an EMBL/GenBank/DDBJ whole genome shotgun (WGS) entry which is preliminary data.</text>
</comment>
<dbReference type="SUPFAM" id="SSF53474">
    <property type="entry name" value="alpha/beta-Hydrolases"/>
    <property type="match status" value="1"/>
</dbReference>